<evidence type="ECO:0000256" key="8">
    <source>
        <dbReference type="SAM" id="Phobius"/>
    </source>
</evidence>
<feature type="disulfide bond" evidence="6">
    <location>
        <begin position="152"/>
        <end position="216"/>
    </location>
</feature>
<dbReference type="FunFam" id="3.10.250.10:FF:000006">
    <property type="entry name" value="neurotrypsin isoform X2"/>
    <property type="match status" value="2"/>
</dbReference>
<dbReference type="InterPro" id="IPR007110">
    <property type="entry name" value="Ig-like_dom"/>
</dbReference>
<accession>A0AA88SAQ7</accession>
<dbReference type="InterPro" id="IPR013783">
    <property type="entry name" value="Ig-like_fold"/>
</dbReference>
<dbReference type="PANTHER" id="PTHR48071">
    <property type="entry name" value="SRCR DOMAIN-CONTAINING PROTEIN"/>
    <property type="match status" value="1"/>
</dbReference>
<keyword evidence="4" id="KW-0325">Glycoprotein</keyword>
<evidence type="ECO:0008006" key="14">
    <source>
        <dbReference type="Google" id="ProtNLM"/>
    </source>
</evidence>
<dbReference type="InterPro" id="IPR001190">
    <property type="entry name" value="SRCR"/>
</dbReference>
<dbReference type="InterPro" id="IPR003599">
    <property type="entry name" value="Ig_sub"/>
</dbReference>
<dbReference type="GO" id="GO:0031638">
    <property type="term" value="P:zymogen activation"/>
    <property type="evidence" value="ECO:0007669"/>
    <property type="project" value="TreeGrafter"/>
</dbReference>
<keyword evidence="13" id="KW-1185">Reference proteome</keyword>
<evidence type="ECO:0000256" key="1">
    <source>
        <dbReference type="ARBA" id="ARBA00022729"/>
    </source>
</evidence>
<dbReference type="PANTHER" id="PTHR48071:SF27">
    <property type="entry name" value="SCAVENGER RECEPTOR CYSTEINE-RICH TYPE 1 PROTEIN M130-LIKE"/>
    <property type="match status" value="1"/>
</dbReference>
<feature type="compositionally biased region" description="Polar residues" evidence="7">
    <location>
        <begin position="701"/>
        <end position="710"/>
    </location>
</feature>
<dbReference type="EMBL" id="JAUPFM010000013">
    <property type="protein sequence ID" value="KAK2832819.1"/>
    <property type="molecule type" value="Genomic_DNA"/>
</dbReference>
<evidence type="ECO:0000256" key="6">
    <source>
        <dbReference type="PROSITE-ProRule" id="PRU00196"/>
    </source>
</evidence>
<name>A0AA88SAQ7_CHASR</name>
<dbReference type="SUPFAM" id="SSF48726">
    <property type="entry name" value="Immunoglobulin"/>
    <property type="match status" value="3"/>
</dbReference>
<feature type="domain" description="SRCR" evidence="10">
    <location>
        <begin position="22"/>
        <end position="123"/>
    </location>
</feature>
<keyword evidence="5" id="KW-0393">Immunoglobulin domain</keyword>
<dbReference type="SMART" id="SM00409">
    <property type="entry name" value="IG"/>
    <property type="match status" value="3"/>
</dbReference>
<evidence type="ECO:0000256" key="5">
    <source>
        <dbReference type="ARBA" id="ARBA00023319"/>
    </source>
</evidence>
<dbReference type="Pfam" id="PF00047">
    <property type="entry name" value="ig"/>
    <property type="match status" value="2"/>
</dbReference>
<evidence type="ECO:0000256" key="4">
    <source>
        <dbReference type="ARBA" id="ARBA00023180"/>
    </source>
</evidence>
<feature type="disulfide bond" evidence="6">
    <location>
        <begin position="92"/>
        <end position="102"/>
    </location>
</feature>
<protein>
    <recommendedName>
        <fullName evidence="14">Deleted in malignant brain tumors 1 protein-like</fullName>
    </recommendedName>
</protein>
<evidence type="ECO:0000256" key="2">
    <source>
        <dbReference type="ARBA" id="ARBA00022737"/>
    </source>
</evidence>
<feature type="transmembrane region" description="Helical" evidence="8">
    <location>
        <begin position="534"/>
        <end position="560"/>
    </location>
</feature>
<feature type="disulfide bond" evidence="6">
    <location>
        <begin position="165"/>
        <end position="226"/>
    </location>
</feature>
<feature type="compositionally biased region" description="Polar residues" evidence="7">
    <location>
        <begin position="754"/>
        <end position="768"/>
    </location>
</feature>
<organism evidence="12 13">
    <name type="scientific">Channa striata</name>
    <name type="common">Snakehead murrel</name>
    <name type="synonym">Ophicephalus striatus</name>
    <dbReference type="NCBI Taxonomy" id="64152"/>
    <lineage>
        <taxon>Eukaryota</taxon>
        <taxon>Metazoa</taxon>
        <taxon>Chordata</taxon>
        <taxon>Craniata</taxon>
        <taxon>Vertebrata</taxon>
        <taxon>Euteleostomi</taxon>
        <taxon>Actinopterygii</taxon>
        <taxon>Neopterygii</taxon>
        <taxon>Teleostei</taxon>
        <taxon>Neoteleostei</taxon>
        <taxon>Acanthomorphata</taxon>
        <taxon>Anabantaria</taxon>
        <taxon>Anabantiformes</taxon>
        <taxon>Channoidei</taxon>
        <taxon>Channidae</taxon>
        <taxon>Channa</taxon>
    </lineage>
</organism>
<dbReference type="PROSITE" id="PS50287">
    <property type="entry name" value="SRCR_2"/>
    <property type="match status" value="2"/>
</dbReference>
<feature type="domain" description="Ig-like" evidence="11">
    <location>
        <begin position="331"/>
        <end position="415"/>
    </location>
</feature>
<dbReference type="InterPro" id="IPR013151">
    <property type="entry name" value="Immunoglobulin_dom"/>
</dbReference>
<feature type="region of interest" description="Disordered" evidence="7">
    <location>
        <begin position="751"/>
        <end position="802"/>
    </location>
</feature>
<keyword evidence="8" id="KW-0472">Membrane</keyword>
<sequence>MSFLVIVSLLVALSSPAAGVQIRVAGPGATLCSGRVEIYYNNTWGTVCDDGWDINDAEVVCRQLGCGTALDAPQSAQFGQGTGSIWLDDVACSGSERSPTDCGHRGFGTHNCGHGEDAGVICSDAVRFAGPGSTLCSGRVEIYYKGAWGTVCDDGWDINDAEVVCRQLGCGTALDAPQSAQFGQGTGQIWLDDVTCSGSERSLTECGHSGFGTHNCGHGEDAGVICSGSVPKPRISMSPAGEVTWGWDVSITCSISTQVLGGTFILQQTSGSFRETQTSGTNSATFNIHKVDFDKEGSYQCQYQKRGSSQTFSSPLSDSVRLSVTVKFPEPRISMSPAGEVTWGRDVSITCSISTQVLGGTFILQQTSGSFRETQTSGTNSATFNIHKVDFDKEGSYQCQYQKRGSSQTFSSPLSDSVRLSVTVSLQQPNILLTCPDGGLVLSPQGAEVTRGYSFVITCSIYSIYPEGRFFLIFSSSTITETKSAVNYSASFNFPAAEYEHQGNYSCVYEVILSTRRFNSTESAPITVIVKMPLLPLVSSLAAGSLLLLLLLVFLVVFVVHRRRGKQAKHPATFNMSQFPIGANNNCGDEEDKENYYMNVDKLDIHKDIIGKLSTVEKEESDVYEEPEGVPDHDCEEACLSDKVSLQQPKISLTCPDGGLVLSPHGAGVTALSSPAPFTPSILKVVSSSSSRAPPSLKPSQQSTTRPPLTSLRLSMNIRATTAVCMKSHSLHGGSIPLSLHRLLSSLQLGGENKPSSLQPSTACQANNDYRDEEDKENDLNVDPPDTEKEEKVARVEKENDL</sequence>
<comment type="caution">
    <text evidence="12">The sequence shown here is derived from an EMBL/GenBank/DDBJ whole genome shotgun (WGS) entry which is preliminary data.</text>
</comment>
<feature type="disulfide bond" evidence="6">
    <location>
        <begin position="196"/>
        <end position="206"/>
    </location>
</feature>
<feature type="signal peptide" evidence="9">
    <location>
        <begin position="1"/>
        <end position="19"/>
    </location>
</feature>
<feature type="region of interest" description="Disordered" evidence="7">
    <location>
        <begin position="689"/>
        <end position="710"/>
    </location>
</feature>
<feature type="compositionally biased region" description="Low complexity" evidence="7">
    <location>
        <begin position="689"/>
        <end position="700"/>
    </location>
</feature>
<evidence type="ECO:0000256" key="9">
    <source>
        <dbReference type="SAM" id="SignalP"/>
    </source>
</evidence>
<feature type="compositionally biased region" description="Basic and acidic residues" evidence="7">
    <location>
        <begin position="786"/>
        <end position="802"/>
    </location>
</feature>
<dbReference type="InterPro" id="IPR036179">
    <property type="entry name" value="Ig-like_dom_sf"/>
</dbReference>
<dbReference type="SMART" id="SM00202">
    <property type="entry name" value="SR"/>
    <property type="match status" value="2"/>
</dbReference>
<dbReference type="Proteomes" id="UP001187415">
    <property type="component" value="Unassembled WGS sequence"/>
</dbReference>
<dbReference type="SUPFAM" id="SSF56487">
    <property type="entry name" value="SRCR-like"/>
    <property type="match status" value="2"/>
</dbReference>
<feature type="chain" id="PRO_5041710954" description="Deleted in malignant brain tumors 1 protein-like" evidence="9">
    <location>
        <begin position="20"/>
        <end position="802"/>
    </location>
</feature>
<evidence type="ECO:0000313" key="12">
    <source>
        <dbReference type="EMBL" id="KAK2832819.1"/>
    </source>
</evidence>
<dbReference type="PROSITE" id="PS50835">
    <property type="entry name" value="IG_LIKE"/>
    <property type="match status" value="2"/>
</dbReference>
<dbReference type="PROSITE" id="PS00420">
    <property type="entry name" value="SRCR_1"/>
    <property type="match status" value="2"/>
</dbReference>
<dbReference type="GO" id="GO:0005886">
    <property type="term" value="C:plasma membrane"/>
    <property type="evidence" value="ECO:0007669"/>
    <property type="project" value="TreeGrafter"/>
</dbReference>
<evidence type="ECO:0000313" key="13">
    <source>
        <dbReference type="Proteomes" id="UP001187415"/>
    </source>
</evidence>
<feature type="disulfide bond" evidence="6">
    <location>
        <begin position="61"/>
        <end position="122"/>
    </location>
</feature>
<dbReference type="Gene3D" id="2.60.40.10">
    <property type="entry name" value="Immunoglobulins"/>
    <property type="match status" value="3"/>
</dbReference>
<dbReference type="AlphaFoldDB" id="A0AA88SAQ7"/>
<evidence type="ECO:0000259" key="10">
    <source>
        <dbReference type="PROSITE" id="PS50287"/>
    </source>
</evidence>
<dbReference type="FunFam" id="2.60.40.10:FF:000033">
    <property type="entry name" value="Killer cell immunoglobulin-like receptor"/>
    <property type="match status" value="2"/>
</dbReference>
<dbReference type="InterPro" id="IPR036772">
    <property type="entry name" value="SRCR-like_dom_sf"/>
</dbReference>
<keyword evidence="8" id="KW-1133">Transmembrane helix</keyword>
<feature type="disulfide bond" evidence="6">
    <location>
        <begin position="48"/>
        <end position="112"/>
    </location>
</feature>
<feature type="domain" description="SRCR" evidence="10">
    <location>
        <begin position="126"/>
        <end position="227"/>
    </location>
</feature>
<gene>
    <name evidence="12" type="ORF">Q5P01_016708</name>
</gene>
<reference evidence="12" key="1">
    <citation type="submission" date="2023-07" db="EMBL/GenBank/DDBJ databases">
        <title>Chromosome-level Genome Assembly of Striped Snakehead (Channa striata).</title>
        <authorList>
            <person name="Liu H."/>
        </authorList>
    </citation>
    <scope>NUCLEOTIDE SEQUENCE</scope>
    <source>
        <strain evidence="12">Gz</strain>
        <tissue evidence="12">Muscle</tissue>
    </source>
</reference>
<feature type="domain" description="Ig-like" evidence="11">
    <location>
        <begin position="219"/>
        <end position="317"/>
    </location>
</feature>
<keyword evidence="3 6" id="KW-1015">Disulfide bond</keyword>
<evidence type="ECO:0000256" key="7">
    <source>
        <dbReference type="SAM" id="MobiDB-lite"/>
    </source>
</evidence>
<keyword evidence="1 9" id="KW-0732">Signal</keyword>
<proteinExistence type="predicted"/>
<evidence type="ECO:0000259" key="11">
    <source>
        <dbReference type="PROSITE" id="PS50835"/>
    </source>
</evidence>
<dbReference type="PRINTS" id="PR00258">
    <property type="entry name" value="SPERACTRCPTR"/>
</dbReference>
<evidence type="ECO:0000256" key="3">
    <source>
        <dbReference type="ARBA" id="ARBA00023157"/>
    </source>
</evidence>
<dbReference type="Gene3D" id="3.10.250.10">
    <property type="entry name" value="SRCR-like domain"/>
    <property type="match status" value="2"/>
</dbReference>
<dbReference type="GO" id="GO:0004252">
    <property type="term" value="F:serine-type endopeptidase activity"/>
    <property type="evidence" value="ECO:0007669"/>
    <property type="project" value="TreeGrafter"/>
</dbReference>
<keyword evidence="8" id="KW-0812">Transmembrane</keyword>
<dbReference type="Pfam" id="PF00530">
    <property type="entry name" value="SRCR"/>
    <property type="match status" value="2"/>
</dbReference>
<keyword evidence="2" id="KW-0677">Repeat</keyword>